<evidence type="ECO:0000313" key="3">
    <source>
        <dbReference type="Proteomes" id="UP000276776"/>
    </source>
</evidence>
<evidence type="ECO:0000313" key="4">
    <source>
        <dbReference type="WBParaSite" id="TCLT_0001038401-mRNA-1"/>
    </source>
</evidence>
<organism evidence="4">
    <name type="scientific">Thelazia callipaeda</name>
    <name type="common">Oriental eyeworm</name>
    <name type="synonym">Parasitic nematode</name>
    <dbReference type="NCBI Taxonomy" id="103827"/>
    <lineage>
        <taxon>Eukaryota</taxon>
        <taxon>Metazoa</taxon>
        <taxon>Ecdysozoa</taxon>
        <taxon>Nematoda</taxon>
        <taxon>Chromadorea</taxon>
        <taxon>Rhabditida</taxon>
        <taxon>Spirurina</taxon>
        <taxon>Spiruromorpha</taxon>
        <taxon>Thelazioidea</taxon>
        <taxon>Thelaziidae</taxon>
        <taxon>Thelazia</taxon>
    </lineage>
</organism>
<proteinExistence type="predicted"/>
<keyword evidence="1" id="KW-0732">Signal</keyword>
<reference evidence="4" key="1">
    <citation type="submission" date="2017-02" db="UniProtKB">
        <authorList>
            <consortium name="WormBaseParasite"/>
        </authorList>
    </citation>
    <scope>IDENTIFICATION</scope>
</reference>
<protein>
    <submittedName>
        <fullName evidence="2 4">Uncharacterized protein</fullName>
    </submittedName>
</protein>
<feature type="chain" id="PRO_5043126713" evidence="1">
    <location>
        <begin position="17"/>
        <end position="209"/>
    </location>
</feature>
<reference evidence="2 3" key="2">
    <citation type="submission" date="2018-11" db="EMBL/GenBank/DDBJ databases">
        <authorList>
            <consortium name="Pathogen Informatics"/>
        </authorList>
    </citation>
    <scope>NUCLEOTIDE SEQUENCE [LARGE SCALE GENOMIC DNA]</scope>
</reference>
<dbReference type="WBParaSite" id="TCLT_0001038401-mRNA-1">
    <property type="protein sequence ID" value="TCLT_0001038401-mRNA-1"/>
    <property type="gene ID" value="TCLT_0001038401"/>
</dbReference>
<dbReference type="EMBL" id="UYYF01005079">
    <property type="protein sequence ID" value="VDN08062.1"/>
    <property type="molecule type" value="Genomic_DNA"/>
</dbReference>
<evidence type="ECO:0000313" key="2">
    <source>
        <dbReference type="EMBL" id="VDN08062.1"/>
    </source>
</evidence>
<gene>
    <name evidence="2" type="ORF">TCLT_LOCUS10373</name>
</gene>
<dbReference type="Proteomes" id="UP000276776">
    <property type="component" value="Unassembled WGS sequence"/>
</dbReference>
<dbReference type="STRING" id="103827.A0A0N5DB22"/>
<accession>A0A0N5DB22</accession>
<evidence type="ECO:0000256" key="1">
    <source>
        <dbReference type="SAM" id="SignalP"/>
    </source>
</evidence>
<keyword evidence="3" id="KW-1185">Reference proteome</keyword>
<sequence length="209" mass="23895">MVKLLLFILHCYLICCTEPKRSVFLTSWFGTGTKNVKYETIAVNSADENGNLIRRKLNSRRDSNNQIINDCIDIYGTLRVNGEEYERKNGRFKYKCSNGLEIITGKLSHQRCYITDTKQKIKIGDVITKWNMLFKCYLHNNVVQYEEYPCGLPGTQACEIQLNQRSLSSNVPVKPSFGAFSIAQYIYRGNDKVLTGSNTLKLELSRPDG</sequence>
<feature type="signal peptide" evidence="1">
    <location>
        <begin position="1"/>
        <end position="16"/>
    </location>
</feature>
<dbReference type="OrthoDB" id="5856676at2759"/>
<dbReference type="AlphaFoldDB" id="A0A0N5DB22"/>
<name>A0A0N5DB22_THECL</name>